<dbReference type="GO" id="GO:0009103">
    <property type="term" value="P:lipopolysaccharide biosynthetic process"/>
    <property type="evidence" value="ECO:0007669"/>
    <property type="project" value="TreeGrafter"/>
</dbReference>
<reference evidence="9" key="1">
    <citation type="submission" date="2015-12" db="EMBL/GenBank/DDBJ databases">
        <title>Complete genome sequences of two moderately thermophilic Paenibacillus species.</title>
        <authorList>
            <person name="Butler R.III."/>
            <person name="Wang J."/>
            <person name="Stark B.C."/>
            <person name="Pombert J.-F."/>
        </authorList>
    </citation>
    <scope>NUCLEOTIDE SEQUENCE [LARGE SCALE GENOMIC DNA]</scope>
    <source>
        <strain evidence="9">32O-Y</strain>
    </source>
</reference>
<name>A0A0U2L3P1_9BACL</name>
<evidence type="ECO:0000256" key="2">
    <source>
        <dbReference type="ARBA" id="ARBA00022475"/>
    </source>
</evidence>
<keyword evidence="6" id="KW-0472">Membrane</keyword>
<dbReference type="GO" id="GO:0005886">
    <property type="term" value="C:plasma membrane"/>
    <property type="evidence" value="ECO:0007669"/>
    <property type="project" value="UniProtKB-SubCell"/>
</dbReference>
<evidence type="ECO:0000256" key="3">
    <source>
        <dbReference type="ARBA" id="ARBA00022679"/>
    </source>
</evidence>
<keyword evidence="7" id="KW-0479">Metal-binding</keyword>
<feature type="binding site" evidence="7">
    <location>
        <position position="230"/>
    </location>
    <ligand>
        <name>Mg(2+)</name>
        <dbReference type="ChEBI" id="CHEBI:18420"/>
    </ligand>
</feature>
<dbReference type="PROSITE" id="PS01348">
    <property type="entry name" value="MRAY_2"/>
    <property type="match status" value="1"/>
</dbReference>
<dbReference type="STRING" id="162209.IJ22_42020"/>
<dbReference type="EMBL" id="CP013652">
    <property type="protein sequence ID" value="ALS24498.1"/>
    <property type="molecule type" value="Genomic_DNA"/>
</dbReference>
<evidence type="ECO:0000256" key="4">
    <source>
        <dbReference type="ARBA" id="ARBA00022692"/>
    </source>
</evidence>
<keyword evidence="2" id="KW-1003">Cell membrane</keyword>
<comment type="cofactor">
    <cofactor evidence="7">
        <name>Mg(2+)</name>
        <dbReference type="ChEBI" id="CHEBI:18420"/>
    </cofactor>
</comment>
<dbReference type="GO" id="GO:0046872">
    <property type="term" value="F:metal ion binding"/>
    <property type="evidence" value="ECO:0007669"/>
    <property type="project" value="UniProtKB-KW"/>
</dbReference>
<dbReference type="PANTHER" id="PTHR22926:SF3">
    <property type="entry name" value="UNDECAPRENYL-PHOSPHATE ALPHA-N-ACETYLGLUCOSAMINYL 1-PHOSPHATE TRANSFERASE"/>
    <property type="match status" value="1"/>
</dbReference>
<comment type="subcellular location">
    <subcellularLocation>
        <location evidence="1">Cell membrane</location>
        <topology evidence="1">Multi-pass membrane protein</topology>
    </subcellularLocation>
</comment>
<evidence type="ECO:0000256" key="7">
    <source>
        <dbReference type="PIRSR" id="PIRSR600715-1"/>
    </source>
</evidence>
<protein>
    <submittedName>
        <fullName evidence="8">UDP-phosphate N-acetylglucosaminyl 1-phosphate transferase</fullName>
    </submittedName>
</protein>
<accession>A0A0U2L3P1</accession>
<dbReference type="CDD" id="cd06853">
    <property type="entry name" value="GT_WecA_like"/>
    <property type="match status" value="1"/>
</dbReference>
<dbReference type="Pfam" id="PF00953">
    <property type="entry name" value="Glycos_transf_4"/>
    <property type="match status" value="1"/>
</dbReference>
<evidence type="ECO:0000256" key="6">
    <source>
        <dbReference type="ARBA" id="ARBA00023136"/>
    </source>
</evidence>
<keyword evidence="7" id="KW-0460">Magnesium</keyword>
<dbReference type="PANTHER" id="PTHR22926">
    <property type="entry name" value="PHOSPHO-N-ACETYLMURAMOYL-PENTAPEPTIDE-TRANSFERASE"/>
    <property type="match status" value="1"/>
</dbReference>
<dbReference type="Proteomes" id="UP000061660">
    <property type="component" value="Chromosome"/>
</dbReference>
<dbReference type="KEGG" id="pnp:IJ22_42020"/>
<dbReference type="GO" id="GO:0044038">
    <property type="term" value="P:cell wall macromolecule biosynthetic process"/>
    <property type="evidence" value="ECO:0007669"/>
    <property type="project" value="TreeGrafter"/>
</dbReference>
<dbReference type="GO" id="GO:0016780">
    <property type="term" value="F:phosphotransferase activity, for other substituted phosphate groups"/>
    <property type="evidence" value="ECO:0007669"/>
    <property type="project" value="InterPro"/>
</dbReference>
<keyword evidence="3 8" id="KW-0808">Transferase</keyword>
<feature type="binding site" evidence="7">
    <location>
        <position position="170"/>
    </location>
    <ligand>
        <name>Mg(2+)</name>
        <dbReference type="ChEBI" id="CHEBI:18420"/>
    </ligand>
</feature>
<evidence type="ECO:0000313" key="9">
    <source>
        <dbReference type="Proteomes" id="UP000061660"/>
    </source>
</evidence>
<evidence type="ECO:0000256" key="5">
    <source>
        <dbReference type="ARBA" id="ARBA00022989"/>
    </source>
</evidence>
<dbReference type="GO" id="GO:0071555">
    <property type="term" value="P:cell wall organization"/>
    <property type="evidence" value="ECO:0007669"/>
    <property type="project" value="TreeGrafter"/>
</dbReference>
<dbReference type="InterPro" id="IPR018480">
    <property type="entry name" value="PNAcMuramoyl-5peptid_Trfase_CS"/>
</dbReference>
<proteinExistence type="predicted"/>
<keyword evidence="9" id="KW-1185">Reference proteome</keyword>
<dbReference type="PATRIC" id="fig|162209.4.peg.4448"/>
<gene>
    <name evidence="8" type="ORF">IJ22_42020</name>
</gene>
<sequence>MFGVFIEKGAVNIHMNLLYGIGFVTALLIALLMTPLVKRFAFWVGAVDAPNHRKVHNRIMPRLGGLAIFIAFIGAYFVISPAIDSLKNDVVFGLLVGGAIVVLIGAFDDRYDLSPKIKLLGQILAACVVVYSGVAIELVNVPFGDGTISLSWLSVPLTIFWIVGVTNAINLIDGLDGLSAGVSGIATTTILVLALMMGNTTVVLLCVVLLGSIAGFLFYNFHPAKIFMGDSGALFLGFCLATLSVLGFKQATVVSLLVPVMILGVPLSDTFFAILRRWVNNLPISVADKSHLHHCLLQLGFSHRTTVLIIYGIALLFGSSAVLLSYMSEQQTLWGAVILVVVLLCILVLGAEAIGIISKTRKPVLKFLNKIRMKTMQLSDRSRVSK</sequence>
<dbReference type="InterPro" id="IPR000715">
    <property type="entry name" value="Glycosyl_transferase_4"/>
</dbReference>
<keyword evidence="4" id="KW-0812">Transmembrane</keyword>
<keyword evidence="5" id="KW-1133">Transmembrane helix</keyword>
<dbReference type="AlphaFoldDB" id="A0A0U2L3P1"/>
<organism evidence="8 9">
    <name type="scientific">Paenibacillus naphthalenovorans</name>
    <dbReference type="NCBI Taxonomy" id="162209"/>
    <lineage>
        <taxon>Bacteria</taxon>
        <taxon>Bacillati</taxon>
        <taxon>Bacillota</taxon>
        <taxon>Bacilli</taxon>
        <taxon>Bacillales</taxon>
        <taxon>Paenibacillaceae</taxon>
        <taxon>Paenibacillus</taxon>
    </lineage>
</organism>
<evidence type="ECO:0000313" key="8">
    <source>
        <dbReference type="EMBL" id="ALS24498.1"/>
    </source>
</evidence>
<evidence type="ECO:0000256" key="1">
    <source>
        <dbReference type="ARBA" id="ARBA00004651"/>
    </source>
</evidence>
<reference evidence="8 9" key="2">
    <citation type="journal article" date="2016" name="Genome Announc.">
        <title>Complete Genome Sequences of Two Interactive Moderate Thermophiles, Paenibacillus napthalenovorans 32O-Y and Paenibacillus sp. 32O-W.</title>
        <authorList>
            <person name="Butler R.R.III."/>
            <person name="Wang J."/>
            <person name="Stark B.C."/>
            <person name="Pombert J.F."/>
        </authorList>
    </citation>
    <scope>NUCLEOTIDE SEQUENCE [LARGE SCALE GENOMIC DNA]</scope>
    <source>
        <strain evidence="8 9">32O-Y</strain>
    </source>
</reference>